<dbReference type="EMBL" id="JAWONS010000186">
    <property type="protein sequence ID" value="MDW2798330.1"/>
    <property type="molecule type" value="Genomic_DNA"/>
</dbReference>
<keyword evidence="3" id="KW-1185">Reference proteome</keyword>
<proteinExistence type="predicted"/>
<accession>A0ABU4GMT7</accession>
<keyword evidence="1" id="KW-0472">Membrane</keyword>
<dbReference type="Proteomes" id="UP001276854">
    <property type="component" value="Unassembled WGS sequence"/>
</dbReference>
<evidence type="ECO:0000313" key="3">
    <source>
        <dbReference type="Proteomes" id="UP001276854"/>
    </source>
</evidence>
<keyword evidence="1" id="KW-0812">Transmembrane</keyword>
<feature type="transmembrane region" description="Helical" evidence="1">
    <location>
        <begin position="6"/>
        <end position="30"/>
    </location>
</feature>
<comment type="caution">
    <text evidence="2">The sequence shown here is derived from an EMBL/GenBank/DDBJ whole genome shotgun (WGS) entry which is preliminary data.</text>
</comment>
<feature type="transmembrane region" description="Helical" evidence="1">
    <location>
        <begin position="73"/>
        <end position="92"/>
    </location>
</feature>
<reference evidence="2 3" key="1">
    <citation type="submission" date="2023-10" db="EMBL/GenBank/DDBJ databases">
        <title>A novel Glycoside Hydrolase 43-Like Enzyme from Clostrdium boliviensis is an Endo-xylanase, and a Candidate for Xylooligosaccharides Production from Different Xylan Substrates.</title>
        <authorList>
            <person name="Alvarez M.T."/>
            <person name="Rocabado-Villegas L.R."/>
            <person name="Salas-Veizaga D.M."/>
            <person name="Linares-Pasten J.A."/>
            <person name="Gudmundsdottir E.E."/>
            <person name="Hreggvidsson G.O."/>
            <person name="Adlercreutz P."/>
            <person name="Nordberg Karlsson E."/>
        </authorList>
    </citation>
    <scope>NUCLEOTIDE SEQUENCE [LARGE SCALE GENOMIC DNA]</scope>
    <source>
        <strain evidence="2 3">E-1</strain>
    </source>
</reference>
<keyword evidence="1" id="KW-1133">Transmembrane helix</keyword>
<feature type="transmembrane region" description="Helical" evidence="1">
    <location>
        <begin position="42"/>
        <end position="61"/>
    </location>
</feature>
<dbReference type="RefSeq" id="WP_318064570.1">
    <property type="nucleotide sequence ID" value="NZ_JAWONS010000186.1"/>
</dbReference>
<gene>
    <name evidence="2" type="ORF">RZO55_12170</name>
</gene>
<name>A0ABU4GMT7_9CLOT</name>
<evidence type="ECO:0000256" key="1">
    <source>
        <dbReference type="SAM" id="Phobius"/>
    </source>
</evidence>
<sequence>MPGTEILVLMAWSKLEFCFMGLYFGTLIIIEKLFLQKSMIQWPKAVCYIYSLLFVVIGWVFFEFTNLTDALSYLRIMLGVGGNVLIEIQIVTKLKAYAILYLVYT</sequence>
<protein>
    <submittedName>
        <fullName evidence="2">Uncharacterized protein</fullName>
    </submittedName>
</protein>
<evidence type="ECO:0000313" key="2">
    <source>
        <dbReference type="EMBL" id="MDW2798330.1"/>
    </source>
</evidence>
<organism evidence="2 3">
    <name type="scientific">Clostridium boliviensis</name>
    <dbReference type="NCBI Taxonomy" id="318465"/>
    <lineage>
        <taxon>Bacteria</taxon>
        <taxon>Bacillati</taxon>
        <taxon>Bacillota</taxon>
        <taxon>Clostridia</taxon>
        <taxon>Eubacteriales</taxon>
        <taxon>Clostridiaceae</taxon>
        <taxon>Clostridium</taxon>
    </lineage>
</organism>